<evidence type="ECO:0000313" key="1">
    <source>
        <dbReference type="EMBL" id="PTQ12929.1"/>
    </source>
</evidence>
<evidence type="ECO:0008006" key="3">
    <source>
        <dbReference type="Google" id="ProtNLM"/>
    </source>
</evidence>
<dbReference type="AlphaFoldDB" id="A0A2T5G1A8"/>
<name>A0A2T5G1A8_9SPHN</name>
<dbReference type="EMBL" id="NWBU01000004">
    <property type="protein sequence ID" value="PTQ12929.1"/>
    <property type="molecule type" value="Genomic_DNA"/>
</dbReference>
<comment type="caution">
    <text evidence="1">The sequence shown here is derived from an EMBL/GenBank/DDBJ whole genome shotgun (WGS) entry which is preliminary data.</text>
</comment>
<reference evidence="1 2" key="1">
    <citation type="submission" date="2017-09" db="EMBL/GenBank/DDBJ databases">
        <title>Sphingomonas panjinensis sp.nov., isolated from oil-contaminated soil.</title>
        <authorList>
            <person name="Wang L."/>
            <person name="Chen L."/>
        </authorList>
    </citation>
    <scope>NUCLEOTIDE SEQUENCE [LARGE SCALE GENOMIC DNA]</scope>
    <source>
        <strain evidence="1 2">FW-11</strain>
    </source>
</reference>
<organism evidence="1 2">
    <name type="scientific">Sphingomonas oleivorans</name>
    <dbReference type="NCBI Taxonomy" id="1735121"/>
    <lineage>
        <taxon>Bacteria</taxon>
        <taxon>Pseudomonadati</taxon>
        <taxon>Pseudomonadota</taxon>
        <taxon>Alphaproteobacteria</taxon>
        <taxon>Sphingomonadales</taxon>
        <taxon>Sphingomonadaceae</taxon>
        <taxon>Sphingomonas</taxon>
    </lineage>
</organism>
<proteinExistence type="predicted"/>
<dbReference type="Proteomes" id="UP000244162">
    <property type="component" value="Unassembled WGS sequence"/>
</dbReference>
<gene>
    <name evidence="1" type="ORF">CLG96_01955</name>
</gene>
<accession>A0A2T5G1A8</accession>
<sequence length="59" mass="6678">MGTKTEDWNTIPLCDGHHKAQHSKGWQTFQAMFDFDASALAVEYAERSPHRSKWDGQGA</sequence>
<protein>
    <recommendedName>
        <fullName evidence="3">HNH endonuclease</fullName>
    </recommendedName>
</protein>
<keyword evidence="2" id="KW-1185">Reference proteome</keyword>
<dbReference type="RefSeq" id="WP_243395564.1">
    <property type="nucleotide sequence ID" value="NZ_NWBU01000004.1"/>
</dbReference>
<evidence type="ECO:0000313" key="2">
    <source>
        <dbReference type="Proteomes" id="UP000244162"/>
    </source>
</evidence>